<gene>
    <name evidence="2" type="ORF">F7725_025022</name>
</gene>
<accession>A0A7J5XBM7</accession>
<dbReference type="AlphaFoldDB" id="A0A7J5XBM7"/>
<evidence type="ECO:0000313" key="3">
    <source>
        <dbReference type="Proteomes" id="UP000518266"/>
    </source>
</evidence>
<evidence type="ECO:0000313" key="2">
    <source>
        <dbReference type="EMBL" id="KAF3833818.1"/>
    </source>
</evidence>
<organism evidence="2 3">
    <name type="scientific">Dissostichus mawsoni</name>
    <name type="common">Antarctic cod</name>
    <dbReference type="NCBI Taxonomy" id="36200"/>
    <lineage>
        <taxon>Eukaryota</taxon>
        <taxon>Metazoa</taxon>
        <taxon>Chordata</taxon>
        <taxon>Craniata</taxon>
        <taxon>Vertebrata</taxon>
        <taxon>Euteleostomi</taxon>
        <taxon>Actinopterygii</taxon>
        <taxon>Neopterygii</taxon>
        <taxon>Teleostei</taxon>
        <taxon>Neoteleostei</taxon>
        <taxon>Acanthomorphata</taxon>
        <taxon>Eupercaria</taxon>
        <taxon>Perciformes</taxon>
        <taxon>Notothenioidei</taxon>
        <taxon>Nototheniidae</taxon>
        <taxon>Dissostichus</taxon>
    </lineage>
</organism>
<sequence>MRHKTVEDRVQQRAARRWHQSGIGVQRRAGRVPQQPPEGEGHPAAHKHTEHQDQSREAPPTAVFACIRVVGREEVPLGGYGVGVPPRHTADPSVQL</sequence>
<feature type="compositionally biased region" description="Basic and acidic residues" evidence="1">
    <location>
        <begin position="1"/>
        <end position="11"/>
    </location>
</feature>
<dbReference type="Proteomes" id="UP000518266">
    <property type="component" value="Unassembled WGS sequence"/>
</dbReference>
<proteinExistence type="predicted"/>
<reference evidence="2 3" key="1">
    <citation type="submission" date="2020-03" db="EMBL/GenBank/DDBJ databases">
        <title>Dissostichus mawsoni Genome sequencing and assembly.</title>
        <authorList>
            <person name="Park H."/>
        </authorList>
    </citation>
    <scope>NUCLEOTIDE SEQUENCE [LARGE SCALE GENOMIC DNA]</scope>
    <source>
        <strain evidence="2">DM0001</strain>
        <tissue evidence="2">Muscle</tissue>
    </source>
</reference>
<keyword evidence="3" id="KW-1185">Reference proteome</keyword>
<evidence type="ECO:0000256" key="1">
    <source>
        <dbReference type="SAM" id="MobiDB-lite"/>
    </source>
</evidence>
<feature type="region of interest" description="Disordered" evidence="1">
    <location>
        <begin position="77"/>
        <end position="96"/>
    </location>
</feature>
<protein>
    <submittedName>
        <fullName evidence="2">Uncharacterized protein</fullName>
    </submittedName>
</protein>
<feature type="region of interest" description="Disordered" evidence="1">
    <location>
        <begin position="1"/>
        <end position="60"/>
    </location>
</feature>
<dbReference type="EMBL" id="JAAKFY010000026">
    <property type="protein sequence ID" value="KAF3833818.1"/>
    <property type="molecule type" value="Genomic_DNA"/>
</dbReference>
<name>A0A7J5XBM7_DISMA</name>
<comment type="caution">
    <text evidence="2">The sequence shown here is derived from an EMBL/GenBank/DDBJ whole genome shotgun (WGS) entry which is preliminary data.</text>
</comment>